<comment type="similarity">
    <text evidence="1">Belongs to the RelA/SpoT family.</text>
</comment>
<dbReference type="CDD" id="cd00051">
    <property type="entry name" value="EFh"/>
    <property type="match status" value="1"/>
</dbReference>
<dbReference type="GO" id="GO:0005509">
    <property type="term" value="F:calcium ion binding"/>
    <property type="evidence" value="ECO:0007669"/>
    <property type="project" value="InterPro"/>
</dbReference>
<keyword evidence="3" id="KW-0106">Calcium</keyword>
<evidence type="ECO:0000256" key="3">
    <source>
        <dbReference type="ARBA" id="ARBA00022837"/>
    </source>
</evidence>
<keyword evidence="5" id="KW-0547">Nucleotide-binding</keyword>
<dbReference type="PROSITE" id="PS50222">
    <property type="entry name" value="EF_HAND_2"/>
    <property type="match status" value="2"/>
</dbReference>
<dbReference type="PROSITE" id="PS51831">
    <property type="entry name" value="HD"/>
    <property type="match status" value="1"/>
</dbReference>
<dbReference type="FunFam" id="1.10.3210.10:FF:000019">
    <property type="entry name" value="Probable GTP diphosphokinase CRSH, chloroplastic"/>
    <property type="match status" value="1"/>
</dbReference>
<dbReference type="PROSITE" id="PS00018">
    <property type="entry name" value="EF_HAND_1"/>
    <property type="match status" value="2"/>
</dbReference>
<dbReference type="InterPro" id="IPR006674">
    <property type="entry name" value="HD_domain"/>
</dbReference>
<dbReference type="InterPro" id="IPR018247">
    <property type="entry name" value="EF_Hand_1_Ca_BS"/>
</dbReference>
<dbReference type="SMART" id="SM00054">
    <property type="entry name" value="EFh"/>
    <property type="match status" value="2"/>
</dbReference>
<dbReference type="InterPro" id="IPR002048">
    <property type="entry name" value="EF_hand_dom"/>
</dbReference>
<protein>
    <recommendedName>
        <fullName evidence="2">GTP diphosphokinase</fullName>
        <ecNumber evidence="2">2.7.6.5</ecNumber>
    </recommendedName>
</protein>
<dbReference type="PANTHER" id="PTHR21262">
    <property type="entry name" value="GUANOSINE-3',5'-BIS DIPHOSPHATE 3'-PYROPHOSPHOHYDROLASE"/>
    <property type="match status" value="1"/>
</dbReference>
<evidence type="ECO:0000259" key="8">
    <source>
        <dbReference type="PROSITE" id="PS51831"/>
    </source>
</evidence>
<dbReference type="Gene3D" id="3.30.460.10">
    <property type="entry name" value="Beta Polymerase, domain 2"/>
    <property type="match status" value="1"/>
</dbReference>
<evidence type="ECO:0000256" key="6">
    <source>
        <dbReference type="SAM" id="MobiDB-lite"/>
    </source>
</evidence>
<dbReference type="SMART" id="SM00954">
    <property type="entry name" value="RelA_SpoT"/>
    <property type="match status" value="1"/>
</dbReference>
<feature type="region of interest" description="Disordered" evidence="6">
    <location>
        <begin position="16"/>
        <end position="98"/>
    </location>
</feature>
<dbReference type="GO" id="GO:0015969">
    <property type="term" value="P:guanosine tetraphosphate metabolic process"/>
    <property type="evidence" value="ECO:0007669"/>
    <property type="project" value="InterPro"/>
</dbReference>
<evidence type="ECO:0000256" key="1">
    <source>
        <dbReference type="ARBA" id="ARBA00007476"/>
    </source>
</evidence>
<feature type="domain" description="HD" evidence="8">
    <location>
        <begin position="163"/>
        <end position="263"/>
    </location>
</feature>
<dbReference type="SUPFAM" id="SSF47473">
    <property type="entry name" value="EF-hand"/>
    <property type="match status" value="1"/>
</dbReference>
<dbReference type="InterPro" id="IPR011992">
    <property type="entry name" value="EF-hand-dom_pair"/>
</dbReference>
<name>A0A1D1XI94_9ARAE</name>
<gene>
    <name evidence="9" type="primary">spoT_1</name>
    <name evidence="9" type="ORF">g.33374</name>
</gene>
<feature type="compositionally biased region" description="Gly residues" evidence="6">
    <location>
        <begin position="19"/>
        <end position="30"/>
    </location>
</feature>
<keyword evidence="4" id="KW-0346">Stress response</keyword>
<feature type="domain" description="EF-hand" evidence="7">
    <location>
        <begin position="556"/>
        <end position="588"/>
    </location>
</feature>
<dbReference type="GO" id="GO:0005525">
    <property type="term" value="F:GTP binding"/>
    <property type="evidence" value="ECO:0007669"/>
    <property type="project" value="UniProtKB-KW"/>
</dbReference>
<dbReference type="Pfam" id="PF13499">
    <property type="entry name" value="EF-hand_7"/>
    <property type="match status" value="1"/>
</dbReference>
<dbReference type="Gene3D" id="1.10.3210.10">
    <property type="entry name" value="Hypothetical protein af1432"/>
    <property type="match status" value="1"/>
</dbReference>
<evidence type="ECO:0000256" key="5">
    <source>
        <dbReference type="ARBA" id="ARBA00023134"/>
    </source>
</evidence>
<dbReference type="InterPro" id="IPR043519">
    <property type="entry name" value="NT_sf"/>
</dbReference>
<dbReference type="EMBL" id="GDJX01025802">
    <property type="protein sequence ID" value="JAT42134.1"/>
    <property type="molecule type" value="Transcribed_RNA"/>
</dbReference>
<dbReference type="EC" id="2.7.6.5" evidence="2"/>
<evidence type="ECO:0000256" key="2">
    <source>
        <dbReference type="ARBA" id="ARBA00013251"/>
    </source>
</evidence>
<dbReference type="CDD" id="cd05399">
    <property type="entry name" value="NT_Rel-Spo_like"/>
    <property type="match status" value="1"/>
</dbReference>
<organism evidence="9">
    <name type="scientific">Anthurium amnicola</name>
    <dbReference type="NCBI Taxonomy" id="1678845"/>
    <lineage>
        <taxon>Eukaryota</taxon>
        <taxon>Viridiplantae</taxon>
        <taxon>Streptophyta</taxon>
        <taxon>Embryophyta</taxon>
        <taxon>Tracheophyta</taxon>
        <taxon>Spermatophyta</taxon>
        <taxon>Magnoliopsida</taxon>
        <taxon>Liliopsida</taxon>
        <taxon>Araceae</taxon>
        <taxon>Pothoideae</taxon>
        <taxon>Potheae</taxon>
        <taxon>Anthurium</taxon>
    </lineage>
</organism>
<accession>A0A1D1XI94</accession>
<evidence type="ECO:0000259" key="7">
    <source>
        <dbReference type="PROSITE" id="PS50222"/>
    </source>
</evidence>
<evidence type="ECO:0000256" key="4">
    <source>
        <dbReference type="ARBA" id="ARBA00023016"/>
    </source>
</evidence>
<dbReference type="Gene3D" id="1.10.238.10">
    <property type="entry name" value="EF-hand"/>
    <property type="match status" value="1"/>
</dbReference>
<dbReference type="PANTHER" id="PTHR21262:SF12">
    <property type="entry name" value="GTP DIPHOSPHOKINASE CRSH, CHLOROPLASTIC-RELATED"/>
    <property type="match status" value="1"/>
</dbReference>
<keyword evidence="9" id="KW-0378">Hydrolase</keyword>
<sequence length="629" mass="69404">NGFGNPLIRRVRTDVAAGDVGGGGGTGRGGCRSFPSPMAFSGHLPHCPPPHRSAPKARPRSPPLLPLRHRQIPRKMATGARSSAGVPLEPPSSSPATSDEVTVLVEQPGGKMVAELVGAFNDLTERMGTTALSTSSTGLLFRSLKLSIPLLQALPVAPDGRPPLSRALAVACTLADLQMDAEVISAGIMRVLLEAGTINLHEVKKQVSMGTAHLLHESLRIRKIRSKVEVLDDYSAGVLRKFCLSYYDIRGVVLELAVKLDRMRHLSSLSRYHQQRIALEVMKIYAPLAHAVGVSALSLELEDLSFHYLFPHSYLYVDAWLRSHEVGRPSIDVYKEYLLKSSIRDNQLSSLVNDITIKGRYKSRFSTMKKLLKDGRKPEDVNDLLGLRVILNPRPGENKAERGCQACYRTHEVIKSLWKEIPTRTKDYIARPKSNGYRSLHVAVDVSDDGKPRPLMEIQIRTTEMDTLAAGGTASHGLYKGGLTDPSEAKRLKAIMMAAAELAALRLRDPASANHSVGVQIDQRDRMFHLLDKNGDGRISIEELTEVMEELGAEGDNAQELMQLLDVNSDGSLSSDEFDSFQKQVKFLRSMEDKDDRYRIVLGEKLQMTDNTSLIQVCQKELDVKLAVM</sequence>
<dbReference type="FunFam" id="3.30.460.10:FF:000025">
    <property type="entry name" value="probable GTP diphosphokinase CRSH, chloroplastic"/>
    <property type="match status" value="1"/>
</dbReference>
<dbReference type="AlphaFoldDB" id="A0A1D1XI94"/>
<reference evidence="9" key="1">
    <citation type="submission" date="2015-07" db="EMBL/GenBank/DDBJ databases">
        <title>Transcriptome Assembly of Anthurium amnicola.</title>
        <authorList>
            <person name="Suzuki J."/>
        </authorList>
    </citation>
    <scope>NUCLEOTIDE SEQUENCE</scope>
</reference>
<keyword evidence="5" id="KW-0342">GTP-binding</keyword>
<dbReference type="SUPFAM" id="SSF81301">
    <property type="entry name" value="Nucleotidyltransferase"/>
    <property type="match status" value="1"/>
</dbReference>
<dbReference type="SUPFAM" id="SSF109604">
    <property type="entry name" value="HD-domain/PDEase-like"/>
    <property type="match status" value="1"/>
</dbReference>
<feature type="domain" description="EF-hand" evidence="7">
    <location>
        <begin position="519"/>
        <end position="554"/>
    </location>
</feature>
<dbReference type="InterPro" id="IPR007685">
    <property type="entry name" value="RelA_SpoT"/>
</dbReference>
<dbReference type="Pfam" id="PF13328">
    <property type="entry name" value="HD_4"/>
    <property type="match status" value="1"/>
</dbReference>
<dbReference type="GO" id="GO:0008728">
    <property type="term" value="F:GTP diphosphokinase activity"/>
    <property type="evidence" value="ECO:0007669"/>
    <property type="project" value="UniProtKB-EC"/>
</dbReference>
<dbReference type="GO" id="GO:0016787">
    <property type="term" value="F:hydrolase activity"/>
    <property type="evidence" value="ECO:0007669"/>
    <property type="project" value="UniProtKB-KW"/>
</dbReference>
<evidence type="ECO:0000313" key="9">
    <source>
        <dbReference type="EMBL" id="JAT42134.1"/>
    </source>
</evidence>
<dbReference type="Pfam" id="PF04607">
    <property type="entry name" value="RelA_SpoT"/>
    <property type="match status" value="1"/>
</dbReference>
<proteinExistence type="inferred from homology"/>
<feature type="non-terminal residue" evidence="9">
    <location>
        <position position="1"/>
    </location>
</feature>